<dbReference type="Pfam" id="PF09376">
    <property type="entry name" value="NurA"/>
    <property type="match status" value="1"/>
</dbReference>
<dbReference type="eggNOG" id="COG1630">
    <property type="taxonomic scope" value="Bacteria"/>
</dbReference>
<dbReference type="Proteomes" id="UP000001208">
    <property type="component" value="Chromosome"/>
</dbReference>
<reference evidence="2 3" key="1">
    <citation type="submission" date="2008-06" db="EMBL/GenBank/DDBJ databases">
        <title>Complete sequence of Chloroherpeton thalassium ATCC 35110.</title>
        <authorList>
            <consortium name="US DOE Joint Genome Institute"/>
            <person name="Lucas S."/>
            <person name="Copeland A."/>
            <person name="Lapidus A."/>
            <person name="Glavina del Rio T."/>
            <person name="Dalin E."/>
            <person name="Tice H."/>
            <person name="Bruce D."/>
            <person name="Goodwin L."/>
            <person name="Pitluck S."/>
            <person name="Schmutz J."/>
            <person name="Larimer F."/>
            <person name="Land M."/>
            <person name="Hauser L."/>
            <person name="Kyrpides N."/>
            <person name="Mikhailova N."/>
            <person name="Liu Z."/>
            <person name="Li T."/>
            <person name="Zhao F."/>
            <person name="Overmann J."/>
            <person name="Bryant D.A."/>
            <person name="Richardson P."/>
        </authorList>
    </citation>
    <scope>NUCLEOTIDE SEQUENCE [LARGE SCALE GENOMIC DNA]</scope>
    <source>
        <strain evidence="3">ATCC 35110 / GB-78</strain>
    </source>
</reference>
<accession>B3QW93</accession>
<dbReference type="AlphaFoldDB" id="B3QW93"/>
<dbReference type="InterPro" id="IPR018977">
    <property type="entry name" value="NurA_domain"/>
</dbReference>
<organism evidence="2 3">
    <name type="scientific">Chloroherpeton thalassium (strain ATCC 35110 / GB-78)</name>
    <dbReference type="NCBI Taxonomy" id="517418"/>
    <lineage>
        <taxon>Bacteria</taxon>
        <taxon>Pseudomonadati</taxon>
        <taxon>Chlorobiota</taxon>
        <taxon>Chlorobiia</taxon>
        <taxon>Chlorobiales</taxon>
        <taxon>Chloroherpetonaceae</taxon>
        <taxon>Chloroherpeton</taxon>
    </lineage>
</organism>
<dbReference type="HOGENOM" id="CLU_059379_0_0_10"/>
<dbReference type="KEGG" id="cts:Ctha_0737"/>
<feature type="domain" description="NurA" evidence="1">
    <location>
        <begin position="78"/>
        <end position="346"/>
    </location>
</feature>
<proteinExistence type="predicted"/>
<evidence type="ECO:0000259" key="1">
    <source>
        <dbReference type="SMART" id="SM00933"/>
    </source>
</evidence>
<dbReference type="SMART" id="SM00933">
    <property type="entry name" value="NurA"/>
    <property type="match status" value="1"/>
</dbReference>
<dbReference type="OrthoDB" id="9799918at2"/>
<dbReference type="STRING" id="517418.Ctha_0737"/>
<name>B3QW93_CHLT3</name>
<dbReference type="EMBL" id="CP001100">
    <property type="protein sequence ID" value="ACF13206.1"/>
    <property type="molecule type" value="Genomic_DNA"/>
</dbReference>
<sequence>MPLNINALHLQLNDFAKTLSAKQRRVNELVDELIKLVILRGGQELNQQLQRQAARKSIAQPLEFLQNKAALPIRPKEYTLCAADGSQILPDRNYNADFFLLNISQIAFQIGTLEPPVIGAATDFYTPESLEASNDFSVDFQKVANSPEFVSALRQEKELASLLDLAVSSQKSARPILSLADGTLIAWHLKNLRDKKSQEAFLGRYATMLAEFRHHKLPIASYLSFPGGQDVIQLFSNCFAHENIPESGLLSKIYDRDFFMKFLKPGERSAVFLSPSEVLGEYENEDKIIFFYLHTGKEIARIELPKWCFQPDLALINFIHAVVYDDLQKGGGYPMMLIEAHEQAAVKPMEHEQLMRLLERKCLSEGHQLTFSAKSVSKRVAKI</sequence>
<keyword evidence="3" id="KW-1185">Reference proteome</keyword>
<dbReference type="RefSeq" id="WP_012499290.1">
    <property type="nucleotide sequence ID" value="NC_011026.1"/>
</dbReference>
<evidence type="ECO:0000313" key="2">
    <source>
        <dbReference type="EMBL" id="ACF13206.1"/>
    </source>
</evidence>
<gene>
    <name evidence="2" type="ordered locus">Ctha_0737</name>
</gene>
<protein>
    <recommendedName>
        <fullName evidence="1">NurA domain-containing protein</fullName>
    </recommendedName>
</protein>
<evidence type="ECO:0000313" key="3">
    <source>
        <dbReference type="Proteomes" id="UP000001208"/>
    </source>
</evidence>